<keyword evidence="7" id="KW-0539">Nucleus</keyword>
<dbReference type="InterPro" id="IPR001487">
    <property type="entry name" value="Bromodomain"/>
</dbReference>
<evidence type="ECO:0000313" key="12">
    <source>
        <dbReference type="Proteomes" id="UP001162480"/>
    </source>
</evidence>
<feature type="domain" description="Bromo" evidence="10">
    <location>
        <begin position="809"/>
        <end position="879"/>
    </location>
</feature>
<keyword evidence="2" id="KW-0677">Repeat</keyword>
<keyword evidence="5 8" id="KW-0103">Bromodomain</keyword>
<dbReference type="InterPro" id="IPR018359">
    <property type="entry name" value="Bromodomain_CS"/>
</dbReference>
<dbReference type="Pfam" id="PF00439">
    <property type="entry name" value="Bromodomain"/>
    <property type="match status" value="5"/>
</dbReference>
<evidence type="ECO:0000256" key="7">
    <source>
        <dbReference type="ARBA" id="ARBA00023242"/>
    </source>
</evidence>
<accession>A0AA36C1R4</accession>
<name>A0AA36C1R4_OCTVU</name>
<feature type="domain" description="Bromo" evidence="10">
    <location>
        <begin position="55"/>
        <end position="125"/>
    </location>
</feature>
<feature type="compositionally biased region" description="Low complexity" evidence="9">
    <location>
        <begin position="156"/>
        <end position="170"/>
    </location>
</feature>
<evidence type="ECO:0000256" key="2">
    <source>
        <dbReference type="ARBA" id="ARBA00022737"/>
    </source>
</evidence>
<feature type="region of interest" description="Disordered" evidence="9">
    <location>
        <begin position="1"/>
        <end position="33"/>
    </location>
</feature>
<dbReference type="SUPFAM" id="SSF47370">
    <property type="entry name" value="Bromodomain"/>
    <property type="match status" value="5"/>
</dbReference>
<gene>
    <name evidence="11" type="ORF">OCTVUL_1B020779</name>
</gene>
<keyword evidence="3" id="KW-0156">Chromatin regulator</keyword>
<comment type="subcellular location">
    <subcellularLocation>
        <location evidence="1">Nucleus</location>
    </subcellularLocation>
</comment>
<evidence type="ECO:0000256" key="6">
    <source>
        <dbReference type="ARBA" id="ARBA00023163"/>
    </source>
</evidence>
<feature type="region of interest" description="Disordered" evidence="9">
    <location>
        <begin position="212"/>
        <end position="252"/>
    </location>
</feature>
<dbReference type="SMART" id="SM00297">
    <property type="entry name" value="BROMO"/>
    <property type="match status" value="5"/>
</dbReference>
<dbReference type="PRINTS" id="PR00503">
    <property type="entry name" value="BROMODOMAIN"/>
</dbReference>
<organism evidence="11 12">
    <name type="scientific">Octopus vulgaris</name>
    <name type="common">Common octopus</name>
    <dbReference type="NCBI Taxonomy" id="6645"/>
    <lineage>
        <taxon>Eukaryota</taxon>
        <taxon>Metazoa</taxon>
        <taxon>Spiralia</taxon>
        <taxon>Lophotrochozoa</taxon>
        <taxon>Mollusca</taxon>
        <taxon>Cephalopoda</taxon>
        <taxon>Coleoidea</taxon>
        <taxon>Octopodiformes</taxon>
        <taxon>Octopoda</taxon>
        <taxon>Incirrata</taxon>
        <taxon>Octopodidae</taxon>
        <taxon>Octopus</taxon>
    </lineage>
</organism>
<feature type="region of interest" description="Disordered" evidence="9">
    <location>
        <begin position="277"/>
        <end position="303"/>
    </location>
</feature>
<keyword evidence="12" id="KW-1185">Reference proteome</keyword>
<dbReference type="AlphaFoldDB" id="A0AA36C1R4"/>
<dbReference type="GO" id="GO:0003682">
    <property type="term" value="F:chromatin binding"/>
    <property type="evidence" value="ECO:0007669"/>
    <property type="project" value="TreeGrafter"/>
</dbReference>
<evidence type="ECO:0000256" key="1">
    <source>
        <dbReference type="ARBA" id="ARBA00004123"/>
    </source>
</evidence>
<dbReference type="GO" id="GO:0016586">
    <property type="term" value="C:RSC-type complex"/>
    <property type="evidence" value="ECO:0007669"/>
    <property type="project" value="InterPro"/>
</dbReference>
<feature type="domain" description="Bromo" evidence="10">
    <location>
        <begin position="368"/>
        <end position="438"/>
    </location>
</feature>
<protein>
    <submittedName>
        <fullName evidence="11">Protein polybromo-1-like isoform X6</fullName>
    </submittedName>
</protein>
<sequence>MPSKRKRPTQNVDNKNEDSDLSTPVPNKKKKKAPYDPIEICQDLYETIRNYKTEDGRLLCEAFIRAPKRRTAADYYDVVSTPIDLLKIQQKLKTDEYDELEQFAADIELMVNNTKAYYRKSSQEYKDACDLWEIFQATRNELISEVFGDPSPAPSMPMATPTATTSVVSMPTPPTPQPPISCAAAAAAAATAAVAAAAAESAAAAAAATAAASASAPPSGGTGANMTPGPERRRSARKNQMEAVGGSGGGGGAGVVMGGVGGGVGMVGTVVGSGVQAQAQRGGGGGGDDEDMEDDEEDDEMSKDGVSLLASAATPTSHAQPSVAAGIATTMGTPSATSTPTTTTEHVLSNEDALEINQLYTAIITAKDGERDISEVFQRLPPRSYPKYYEIIKDPIDLKLIAQRIQEDYYTSVTSLEKDLLLMIKNAKTFNEPRSQVYRDAVALRKLIMNRKHESDARKAVKSSARIRELQNIQKHCLKDQCETESDLSSWQGSTGSYDEDCFDYDDRTLWSLYFTVKNYKNALGQNLAEPFYKLPSQRQYPDYYEEIKQPMALFNVRKKIKKLKYRNLDELAADMNLIFENARHYNTDESSLYKDACRLQKIMMDKKKELEKFEVKKMDRDSWDDEQTPRSLKSRKSLLGSGDFEKKKLLRRSNAVTENTLQKRLWALYKSVYDFCDTNDRYLREIFMTLPLKRDYPDYYRVIMEPIDMSTIEIKIKTDKYISELKLIADFELMFNNARHYNEEDSQVYHDANTLERVLKNKWKSLLAHQDTIKKAPGKSKSRSKCVSPLCMKLQDLFDTIKDHADSRGRMLSAPFLKLPLKTEYPDYYEVIKRPIDMQRIQQRVASNQYESVDDMVADFVQMFDNACKYNEPDSLIYKDALTLQRVCLEKKLELSLDGVNEVPDIQAIVQELMTNLFISVYNYQDEEGRCYSDSFAELPERDPDEELESGEPKE</sequence>
<dbReference type="CDD" id="cd05524">
    <property type="entry name" value="Bromo_polybromo_I"/>
    <property type="match status" value="1"/>
</dbReference>
<dbReference type="Gene3D" id="1.20.920.10">
    <property type="entry name" value="Bromodomain-like"/>
    <property type="match status" value="6"/>
</dbReference>
<keyword evidence="6" id="KW-0804">Transcription</keyword>
<evidence type="ECO:0000256" key="8">
    <source>
        <dbReference type="PROSITE-ProRule" id="PRU00035"/>
    </source>
</evidence>
<dbReference type="Proteomes" id="UP001162480">
    <property type="component" value="Chromosome 30"/>
</dbReference>
<feature type="domain" description="Bromo" evidence="10">
    <location>
        <begin position="680"/>
        <end position="750"/>
    </location>
</feature>
<feature type="region of interest" description="Disordered" evidence="9">
    <location>
        <begin position="149"/>
        <end position="176"/>
    </location>
</feature>
<dbReference type="FunFam" id="1.20.920.10:FF:000013">
    <property type="entry name" value="Protein polybromo-1 isoform 1"/>
    <property type="match status" value="1"/>
</dbReference>
<evidence type="ECO:0000259" key="10">
    <source>
        <dbReference type="PROSITE" id="PS50014"/>
    </source>
</evidence>
<evidence type="ECO:0000256" key="5">
    <source>
        <dbReference type="ARBA" id="ARBA00023117"/>
    </source>
</evidence>
<dbReference type="GO" id="GO:0006368">
    <property type="term" value="P:transcription elongation by RNA polymerase II"/>
    <property type="evidence" value="ECO:0007669"/>
    <property type="project" value="TreeGrafter"/>
</dbReference>
<proteinExistence type="predicted"/>
<evidence type="ECO:0000256" key="9">
    <source>
        <dbReference type="SAM" id="MobiDB-lite"/>
    </source>
</evidence>
<dbReference type="PANTHER" id="PTHR16062">
    <property type="entry name" value="SWI/SNF-RELATED"/>
    <property type="match status" value="1"/>
</dbReference>
<dbReference type="PROSITE" id="PS50014">
    <property type="entry name" value="BROMODOMAIN_2"/>
    <property type="match status" value="5"/>
</dbReference>
<dbReference type="InterPro" id="IPR037382">
    <property type="entry name" value="Rsc/polybromo"/>
</dbReference>
<reference evidence="11" key="1">
    <citation type="submission" date="2023-08" db="EMBL/GenBank/DDBJ databases">
        <authorList>
            <person name="Alioto T."/>
            <person name="Alioto T."/>
            <person name="Gomez Garrido J."/>
        </authorList>
    </citation>
    <scope>NUCLEOTIDE SEQUENCE</scope>
</reference>
<dbReference type="EMBL" id="OX597843">
    <property type="protein sequence ID" value="CAI9744414.1"/>
    <property type="molecule type" value="Genomic_DNA"/>
</dbReference>
<feature type="compositionally biased region" description="Acidic residues" evidence="9">
    <location>
        <begin position="287"/>
        <end position="301"/>
    </location>
</feature>
<dbReference type="PANTHER" id="PTHR16062:SF19">
    <property type="entry name" value="PROTEIN POLYBROMO-1"/>
    <property type="match status" value="1"/>
</dbReference>
<dbReference type="PROSITE" id="PS00633">
    <property type="entry name" value="BROMODOMAIN_1"/>
    <property type="match status" value="1"/>
</dbReference>
<evidence type="ECO:0000256" key="3">
    <source>
        <dbReference type="ARBA" id="ARBA00022853"/>
    </source>
</evidence>
<evidence type="ECO:0000256" key="4">
    <source>
        <dbReference type="ARBA" id="ARBA00023015"/>
    </source>
</evidence>
<dbReference type="InterPro" id="IPR036427">
    <property type="entry name" value="Bromodomain-like_sf"/>
</dbReference>
<dbReference type="GO" id="GO:0006338">
    <property type="term" value="P:chromatin remodeling"/>
    <property type="evidence" value="ECO:0007669"/>
    <property type="project" value="InterPro"/>
</dbReference>
<feature type="domain" description="Bromo" evidence="10">
    <location>
        <begin position="524"/>
        <end position="594"/>
    </location>
</feature>
<dbReference type="FunFam" id="1.20.920.10:FF:000006">
    <property type="entry name" value="protein polybromo-1 isoform X1"/>
    <property type="match status" value="1"/>
</dbReference>
<evidence type="ECO:0000313" key="11">
    <source>
        <dbReference type="EMBL" id="CAI9744414.1"/>
    </source>
</evidence>
<keyword evidence="4" id="KW-0805">Transcription regulation</keyword>